<comment type="caution">
    <text evidence="3">The sequence shown here is derived from an EMBL/GenBank/DDBJ whole genome shotgun (WGS) entry which is preliminary data.</text>
</comment>
<protein>
    <submittedName>
        <fullName evidence="3">Uncharacterized protein</fullName>
    </submittedName>
</protein>
<feature type="compositionally biased region" description="Low complexity" evidence="1">
    <location>
        <begin position="33"/>
        <end position="57"/>
    </location>
</feature>
<keyword evidence="2" id="KW-1133">Transmembrane helix</keyword>
<dbReference type="AlphaFoldDB" id="A0A066V5I4"/>
<accession>A0A066V5I4</accession>
<feature type="region of interest" description="Disordered" evidence="1">
    <location>
        <begin position="183"/>
        <end position="226"/>
    </location>
</feature>
<reference evidence="3 4" key="1">
    <citation type="submission" date="2014-05" db="EMBL/GenBank/DDBJ databases">
        <title>Draft genome sequence of a rare smut relative, Tilletiaria anomala UBC 951.</title>
        <authorList>
            <consortium name="DOE Joint Genome Institute"/>
            <person name="Toome M."/>
            <person name="Kuo A."/>
            <person name="Henrissat B."/>
            <person name="Lipzen A."/>
            <person name="Tritt A."/>
            <person name="Yoshinaga Y."/>
            <person name="Zane M."/>
            <person name="Barry K."/>
            <person name="Grigoriev I.V."/>
            <person name="Spatafora J.W."/>
            <person name="Aimea M.C."/>
        </authorList>
    </citation>
    <scope>NUCLEOTIDE SEQUENCE [LARGE SCALE GENOMIC DNA]</scope>
    <source>
        <strain evidence="3 4">UBC 951</strain>
    </source>
</reference>
<evidence type="ECO:0000313" key="3">
    <source>
        <dbReference type="EMBL" id="KDN35508.1"/>
    </source>
</evidence>
<evidence type="ECO:0000256" key="1">
    <source>
        <dbReference type="SAM" id="MobiDB-lite"/>
    </source>
</evidence>
<keyword evidence="2" id="KW-0812">Transmembrane</keyword>
<dbReference type="RefSeq" id="XP_013239808.1">
    <property type="nucleotide sequence ID" value="XM_013384354.1"/>
</dbReference>
<evidence type="ECO:0000313" key="4">
    <source>
        <dbReference type="Proteomes" id="UP000027361"/>
    </source>
</evidence>
<name>A0A066V5I4_TILAU</name>
<organism evidence="3 4">
    <name type="scientific">Tilletiaria anomala (strain ATCC 24038 / CBS 436.72 / UBC 951)</name>
    <dbReference type="NCBI Taxonomy" id="1037660"/>
    <lineage>
        <taxon>Eukaryota</taxon>
        <taxon>Fungi</taxon>
        <taxon>Dikarya</taxon>
        <taxon>Basidiomycota</taxon>
        <taxon>Ustilaginomycotina</taxon>
        <taxon>Exobasidiomycetes</taxon>
        <taxon>Georgefischeriales</taxon>
        <taxon>Tilletiariaceae</taxon>
        <taxon>Tilletiaria</taxon>
    </lineage>
</organism>
<dbReference type="OMA" id="MESADMG"/>
<feature type="region of interest" description="Disordered" evidence="1">
    <location>
        <begin position="20"/>
        <end position="91"/>
    </location>
</feature>
<feature type="region of interest" description="Disordered" evidence="1">
    <location>
        <begin position="891"/>
        <end position="923"/>
    </location>
</feature>
<gene>
    <name evidence="3" type="ORF">K437DRAFT_77750</name>
</gene>
<dbReference type="GeneID" id="25267801"/>
<keyword evidence="2" id="KW-0472">Membrane</keyword>
<dbReference type="EMBL" id="JMSN01000210">
    <property type="protein sequence ID" value="KDN35508.1"/>
    <property type="molecule type" value="Genomic_DNA"/>
</dbReference>
<feature type="compositionally biased region" description="Low complexity" evidence="1">
    <location>
        <begin position="186"/>
        <end position="216"/>
    </location>
</feature>
<dbReference type="InParanoid" id="A0A066V5I4"/>
<dbReference type="Proteomes" id="UP000027361">
    <property type="component" value="Unassembled WGS sequence"/>
</dbReference>
<dbReference type="HOGENOM" id="CLU_296861_0_0_1"/>
<evidence type="ECO:0000256" key="2">
    <source>
        <dbReference type="SAM" id="Phobius"/>
    </source>
</evidence>
<feature type="compositionally biased region" description="Low complexity" evidence="1">
    <location>
        <begin position="759"/>
        <end position="770"/>
    </location>
</feature>
<sequence length="1016" mass="104374">MSCPTPVPTATLYTTVYSTTTVTESGGGGGAGSSTPSSSSSTSSSSSPSSSSTPSPGSGVGSSSGSGSSVEATSSKRNEAGSGGSRSMAENGRRWIKFGKPLPDLVPAKARDEPAPGASYHFARVVHSGARGADGAQQHLQALASAANAIYPELLVARQQARTFISTITRSYATATLYSTPACNTPASSHQQQQPSSFQQSQQQSSQEQPVASSEPLFPLTLPATTGSETTRTAPIVTYLTSTYYATPTSSSGTAKASNVGGLANGDGSGDGSGSVNAGAIAGGVVGGIAGAAGLLFLFFWLCRRNKQRQQLQQAHDGGLPSKEGSLADGGSGSKAFLGGVGGLFARKHQRLDSYFDPTGVRGAHGGGGYGDQSFEYFGTSGGARTSTSEIGRAFTAGGAAGAEADADDADLLHDPRRESWGMLGVNVKHAGRLGAESPIARHLSQSYSHASANSAVYASFADTSTTATAGSVEWPSTVSPKHEKQYAGITAQDVNAYYAVGAAAHVKQQQQLLLPQHPAAGPNHHEPLDFDQQVAMVAFPPPETRAQLSKMLPTSPNFYGFAPSPARALSPSRVGADSADRGQRHSATPTSHSEAKEEIGLAMTSDDAVSAASASEACSEASHEGARSRLSGAISSFSGLRHGNSVRTNGPGQQLAQAPAAAAVAPPTHNRARSDNSLLDAAMSLSRQESLAFPPGTEAAQSAVVEKADATAPYADTVPNASPSVYCALNSPDSQPPAGPSSPTGSSVRSLSYTKSSQQQHAAHVQAQHQHQHRLSGGNWSVSRSRPITPPFTPGLYENYPSMYTHLDAQEDGSNAAPGGGAGEQMMGVARSASGSFFATSTSGITMPTLSSASSSSVPSEADFSTQHQAQLQGNNHQLLGSIFGEHQRQLSRGSSNEQHMWMQPPRSGNTMQQQQMSAPPMGPLPSLPSNGSILDPHGVAIGPPRTTAALVTAASMHKTPAFARALGRDVHSGAAEFVAVVPASEVDRDAEETERLGANFWRASGVLHIVNSGA</sequence>
<keyword evidence="4" id="KW-1185">Reference proteome</keyword>
<feature type="region of interest" description="Disordered" evidence="1">
    <location>
        <begin position="727"/>
        <end position="795"/>
    </location>
</feature>
<feature type="compositionally biased region" description="Polar residues" evidence="1">
    <location>
        <begin position="908"/>
        <end position="919"/>
    </location>
</feature>
<feature type="region of interest" description="Disordered" evidence="1">
    <location>
        <begin position="564"/>
        <end position="598"/>
    </location>
</feature>
<feature type="compositionally biased region" description="Polar residues" evidence="1">
    <location>
        <begin position="749"/>
        <end position="758"/>
    </location>
</feature>
<feature type="transmembrane region" description="Helical" evidence="2">
    <location>
        <begin position="281"/>
        <end position="303"/>
    </location>
</feature>
<proteinExistence type="predicted"/>